<name>A0A382MDV3_9ZZZZ</name>
<sequence length="386" mass="39620">SLTFTSSEATTNFVVGDITATGCTLSGFTAASSTVYMATCTAFSGTPEVLVAADVFSDEAGNGNSVSNTFQWTYLFGPAITAVISSWGGWLNAVEDDNDGSVSVTTENIEDGQTVTVTINSVQDTCTVSSNTCAATIASSDLQALTDDMTYMIYADVADASGDDAPQASSAFQVDITAPTVASFALSNSYLTAEETAIVTIVFSEAIEQFISDADVTCANGVLATMTSGDDITWTGAFTPFNDTQDATNTCAVGTSYTDYAGNMGGVGESANYGINTGNGPTMAVSSGELSDGEVTASNSVNLTFTSSVATTDFTESDIYENHCTISDFTAVTADTYTATCTAPSDGSSSISVIGGVFSDEFGEANSPSNTFTWTYDGTGPSMTIT</sequence>
<dbReference type="Gene3D" id="2.60.40.10">
    <property type="entry name" value="Immunoglobulins"/>
    <property type="match status" value="1"/>
</dbReference>
<proteinExistence type="predicted"/>
<reference evidence="2" key="1">
    <citation type="submission" date="2018-05" db="EMBL/GenBank/DDBJ databases">
        <authorList>
            <person name="Lanie J.A."/>
            <person name="Ng W.-L."/>
            <person name="Kazmierczak K.M."/>
            <person name="Andrzejewski T.M."/>
            <person name="Davidsen T.M."/>
            <person name="Wayne K.J."/>
            <person name="Tettelin H."/>
            <person name="Glass J.I."/>
            <person name="Rusch D."/>
            <person name="Podicherti R."/>
            <person name="Tsui H.-C.T."/>
            <person name="Winkler M.E."/>
        </authorList>
    </citation>
    <scope>NUCLEOTIDE SEQUENCE</scope>
</reference>
<dbReference type="EMBL" id="UINC01092379">
    <property type="protein sequence ID" value="SVC45907.1"/>
    <property type="molecule type" value="Genomic_DNA"/>
</dbReference>
<gene>
    <name evidence="2" type="ORF">METZ01_LOCUS298761</name>
</gene>
<dbReference type="AlphaFoldDB" id="A0A382MDV3"/>
<dbReference type="InterPro" id="IPR044048">
    <property type="entry name" value="Big_12"/>
</dbReference>
<protein>
    <recommendedName>
        <fullName evidence="1">Bacterial Ig-like domain-containing protein</fullName>
    </recommendedName>
</protein>
<accession>A0A382MDV3</accession>
<feature type="domain" description="Bacterial Ig-like" evidence="1">
    <location>
        <begin position="2"/>
        <end position="71"/>
    </location>
</feature>
<feature type="non-terminal residue" evidence="2">
    <location>
        <position position="1"/>
    </location>
</feature>
<dbReference type="PANTHER" id="PTHR34677">
    <property type="match status" value="1"/>
</dbReference>
<dbReference type="PANTHER" id="PTHR34677:SF3">
    <property type="entry name" value="BACTERIAL IG-LIKE DOMAIN-CONTAINING PROTEIN"/>
    <property type="match status" value="1"/>
</dbReference>
<feature type="domain" description="Bacterial Ig-like" evidence="1">
    <location>
        <begin position="281"/>
        <end position="370"/>
    </location>
</feature>
<dbReference type="InterPro" id="IPR013783">
    <property type="entry name" value="Ig-like_fold"/>
</dbReference>
<feature type="domain" description="Bacterial Ig-like" evidence="1">
    <location>
        <begin position="175"/>
        <end position="273"/>
    </location>
</feature>
<evidence type="ECO:0000313" key="2">
    <source>
        <dbReference type="EMBL" id="SVC45907.1"/>
    </source>
</evidence>
<feature type="non-terminal residue" evidence="2">
    <location>
        <position position="386"/>
    </location>
</feature>
<evidence type="ECO:0000259" key="1">
    <source>
        <dbReference type="Pfam" id="PF19078"/>
    </source>
</evidence>
<organism evidence="2">
    <name type="scientific">marine metagenome</name>
    <dbReference type="NCBI Taxonomy" id="408172"/>
    <lineage>
        <taxon>unclassified sequences</taxon>
        <taxon>metagenomes</taxon>
        <taxon>ecological metagenomes</taxon>
    </lineage>
</organism>
<dbReference type="Pfam" id="PF19078">
    <property type="entry name" value="Big_12"/>
    <property type="match status" value="3"/>
</dbReference>